<dbReference type="Gene3D" id="1.10.10.60">
    <property type="entry name" value="Homeodomain-like"/>
    <property type="match status" value="1"/>
</dbReference>
<evidence type="ECO:0000259" key="6">
    <source>
        <dbReference type="PROSITE" id="PS50045"/>
    </source>
</evidence>
<dbReference type="Pfam" id="PF00989">
    <property type="entry name" value="PAS"/>
    <property type="match status" value="1"/>
</dbReference>
<protein>
    <submittedName>
        <fullName evidence="8">Sigma54 specific transcriptional regulator, Fis family</fullName>
    </submittedName>
</protein>
<dbReference type="GO" id="GO:0043565">
    <property type="term" value="F:sequence-specific DNA binding"/>
    <property type="evidence" value="ECO:0007669"/>
    <property type="project" value="InterPro"/>
</dbReference>
<dbReference type="Pfam" id="PF02954">
    <property type="entry name" value="HTH_8"/>
    <property type="match status" value="1"/>
</dbReference>
<dbReference type="Gene3D" id="3.40.50.10660">
    <property type="entry name" value="PrpR receptor domain-like"/>
    <property type="match status" value="1"/>
</dbReference>
<dbReference type="InterPro" id="IPR000014">
    <property type="entry name" value="PAS"/>
</dbReference>
<dbReference type="InterPro" id="IPR058031">
    <property type="entry name" value="AAA_lid_NorR"/>
</dbReference>
<dbReference type="PROSITE" id="PS50112">
    <property type="entry name" value="PAS"/>
    <property type="match status" value="1"/>
</dbReference>
<dbReference type="AlphaFoldDB" id="A0A212M0N4"/>
<keyword evidence="1" id="KW-0547">Nucleotide-binding</keyword>
<dbReference type="EMBL" id="FMJE01000007">
    <property type="protein sequence ID" value="SCM83290.1"/>
    <property type="molecule type" value="Genomic_DNA"/>
</dbReference>
<dbReference type="PROSITE" id="PS00676">
    <property type="entry name" value="SIGMA54_INTERACT_2"/>
    <property type="match status" value="1"/>
</dbReference>
<name>A0A212M0N4_9FIRM</name>
<dbReference type="PROSITE" id="PS00675">
    <property type="entry name" value="SIGMA54_INTERACT_1"/>
    <property type="match status" value="1"/>
</dbReference>
<dbReference type="Pfam" id="PF00158">
    <property type="entry name" value="Sigma54_activat"/>
    <property type="match status" value="1"/>
</dbReference>
<sequence>MAKITFMVPYSDIFEDIQEVFTQQNDCNWTIELLAIDGVPRRIDYKKLKTDVVVARGMTASMAERVMEDIPVIRLPVSGYDVIRAVLECRTRYKSQRVAIVGTEDMVYGARSINEITGIEIVTSIVDNEEAARKSLTALKKDGITIVCGGVVSTCIAEQIGLKTVFIKTGREAIYQALIEAKRTYFVKKQEQERSERFRTILDYAIEGVVAVNEQGNINLINASATEITGLEGKMEGKPADKVLPELRLGRVLATGVPEVGEIKTLGDRQVIINNAPIAVKGQVVGAIATFQPVSSIQELEGKIRRKIYPQGHSAKFSFSNIFGKSKAIGRAIEIAKEYSAVDSNVLIVGETGAGKEMFSQSIHSASDRAAGPFVAFNCAALPENLLESELFGYVSGAFTGAAKEGKAGLFELAHKGTIFLDEISEISIKMQGRLLRVLQEREIMRLGDRKIIPIDVRVIAATNRDLGEMIREKVFRPDLYYRLDVLELHVPPLRERTGDVLQLFEYFLHSCCSRFGKPDKTIEPAAQQLLDRYSWPGNVRELMNIAERLAVIAYSDTITKEDVLSAFNPEKDALAAGLEVNAAKSSEPSPYTAKSKQKLDKAILLEVLQDVNYHYAKAAAKLGISRTTLWRWLKEM</sequence>
<gene>
    <name evidence="8" type="ORF">KL86SPO_70148</name>
</gene>
<dbReference type="InterPro" id="IPR025944">
    <property type="entry name" value="Sigma_54_int_dom_CS"/>
</dbReference>
<dbReference type="RefSeq" id="WP_288185757.1">
    <property type="nucleotide sequence ID" value="NZ_LT608335.1"/>
</dbReference>
<dbReference type="InterPro" id="IPR002197">
    <property type="entry name" value="HTH_Fis"/>
</dbReference>
<feature type="domain" description="PAS" evidence="7">
    <location>
        <begin position="194"/>
        <end position="232"/>
    </location>
</feature>
<dbReference type="GO" id="GO:0005524">
    <property type="term" value="F:ATP binding"/>
    <property type="evidence" value="ECO:0007669"/>
    <property type="project" value="UniProtKB-KW"/>
</dbReference>
<dbReference type="PANTHER" id="PTHR32071:SF57">
    <property type="entry name" value="C4-DICARBOXYLATE TRANSPORT TRANSCRIPTIONAL REGULATORY PROTEIN DCTD"/>
    <property type="match status" value="1"/>
</dbReference>
<reference evidence="8" key="1">
    <citation type="submission" date="2016-08" db="EMBL/GenBank/DDBJ databases">
        <authorList>
            <person name="Seilhamer J.J."/>
        </authorList>
    </citation>
    <scope>NUCLEOTIDE SEQUENCE</scope>
    <source>
        <strain evidence="8">86</strain>
    </source>
</reference>
<dbReference type="PANTHER" id="PTHR32071">
    <property type="entry name" value="TRANSCRIPTIONAL REGULATORY PROTEIN"/>
    <property type="match status" value="1"/>
</dbReference>
<dbReference type="Gene3D" id="3.40.50.2300">
    <property type="match status" value="1"/>
</dbReference>
<keyword evidence="2" id="KW-0067">ATP-binding</keyword>
<keyword evidence="5" id="KW-0804">Transcription</keyword>
<dbReference type="Gene3D" id="3.40.50.300">
    <property type="entry name" value="P-loop containing nucleotide triphosphate hydrolases"/>
    <property type="match status" value="1"/>
</dbReference>
<proteinExistence type="predicted"/>
<dbReference type="PROSITE" id="PS50045">
    <property type="entry name" value="SIGMA54_INTERACT_4"/>
    <property type="match status" value="1"/>
</dbReference>
<feature type="domain" description="Sigma-54 factor interaction" evidence="6">
    <location>
        <begin position="322"/>
        <end position="552"/>
    </location>
</feature>
<dbReference type="NCBIfam" id="TIGR00229">
    <property type="entry name" value="sensory_box"/>
    <property type="match status" value="1"/>
</dbReference>
<dbReference type="GO" id="GO:0000156">
    <property type="term" value="F:phosphorelay response regulator activity"/>
    <property type="evidence" value="ECO:0007669"/>
    <property type="project" value="InterPro"/>
</dbReference>
<dbReference type="Gene3D" id="3.30.450.20">
    <property type="entry name" value="PAS domain"/>
    <property type="match status" value="1"/>
</dbReference>
<dbReference type="SMART" id="SM00382">
    <property type="entry name" value="AAA"/>
    <property type="match status" value="1"/>
</dbReference>
<accession>A0A212M0N4</accession>
<dbReference type="PROSITE" id="PS00688">
    <property type="entry name" value="SIGMA54_INTERACT_3"/>
    <property type="match status" value="1"/>
</dbReference>
<dbReference type="InterPro" id="IPR013767">
    <property type="entry name" value="PAS_fold"/>
</dbReference>
<evidence type="ECO:0000256" key="2">
    <source>
        <dbReference type="ARBA" id="ARBA00022840"/>
    </source>
</evidence>
<evidence type="ECO:0000256" key="3">
    <source>
        <dbReference type="ARBA" id="ARBA00023015"/>
    </source>
</evidence>
<dbReference type="InterPro" id="IPR003593">
    <property type="entry name" value="AAA+_ATPase"/>
</dbReference>
<dbReference type="SUPFAM" id="SSF52540">
    <property type="entry name" value="P-loop containing nucleoside triphosphate hydrolases"/>
    <property type="match status" value="1"/>
</dbReference>
<evidence type="ECO:0000259" key="7">
    <source>
        <dbReference type="PROSITE" id="PS50112"/>
    </source>
</evidence>
<keyword evidence="4" id="KW-0238">DNA-binding</keyword>
<dbReference type="SUPFAM" id="SSF159800">
    <property type="entry name" value="PrpR receptor domain-like"/>
    <property type="match status" value="1"/>
</dbReference>
<evidence type="ECO:0000256" key="5">
    <source>
        <dbReference type="ARBA" id="ARBA00023163"/>
    </source>
</evidence>
<dbReference type="InterPro" id="IPR035965">
    <property type="entry name" value="PAS-like_dom_sf"/>
</dbReference>
<keyword evidence="3" id="KW-0805">Transcription regulation</keyword>
<dbReference type="InterPro" id="IPR009057">
    <property type="entry name" value="Homeodomain-like_sf"/>
</dbReference>
<evidence type="ECO:0000313" key="8">
    <source>
        <dbReference type="EMBL" id="SCM83290.1"/>
    </source>
</evidence>
<evidence type="ECO:0000256" key="1">
    <source>
        <dbReference type="ARBA" id="ARBA00022741"/>
    </source>
</evidence>
<dbReference type="InterPro" id="IPR002078">
    <property type="entry name" value="Sigma_54_int"/>
</dbReference>
<dbReference type="InterPro" id="IPR010524">
    <property type="entry name" value="Sig_transdc_resp-reg_PrpR_N"/>
</dbReference>
<dbReference type="SMART" id="SM00091">
    <property type="entry name" value="PAS"/>
    <property type="match status" value="1"/>
</dbReference>
<organism evidence="8">
    <name type="scientific">uncultured Sporomusa sp</name>
    <dbReference type="NCBI Taxonomy" id="307249"/>
    <lineage>
        <taxon>Bacteria</taxon>
        <taxon>Bacillati</taxon>
        <taxon>Bacillota</taxon>
        <taxon>Negativicutes</taxon>
        <taxon>Selenomonadales</taxon>
        <taxon>Sporomusaceae</taxon>
        <taxon>Sporomusa</taxon>
        <taxon>environmental samples</taxon>
    </lineage>
</organism>
<dbReference type="GO" id="GO:0006355">
    <property type="term" value="P:regulation of DNA-templated transcription"/>
    <property type="evidence" value="ECO:0007669"/>
    <property type="project" value="InterPro"/>
</dbReference>
<dbReference type="InterPro" id="IPR027417">
    <property type="entry name" value="P-loop_NTPase"/>
</dbReference>
<dbReference type="SUPFAM" id="SSF55785">
    <property type="entry name" value="PYP-like sensor domain (PAS domain)"/>
    <property type="match status" value="1"/>
</dbReference>
<dbReference type="CDD" id="cd00009">
    <property type="entry name" value="AAA"/>
    <property type="match status" value="1"/>
</dbReference>
<dbReference type="FunFam" id="3.40.50.300:FF:000006">
    <property type="entry name" value="DNA-binding transcriptional regulator NtrC"/>
    <property type="match status" value="1"/>
</dbReference>
<dbReference type="InterPro" id="IPR025662">
    <property type="entry name" value="Sigma_54_int_dom_ATP-bd_1"/>
</dbReference>
<dbReference type="Pfam" id="PF06506">
    <property type="entry name" value="PrpR_N"/>
    <property type="match status" value="1"/>
</dbReference>
<dbReference type="Gene3D" id="1.10.8.60">
    <property type="match status" value="1"/>
</dbReference>
<dbReference type="Pfam" id="PF25601">
    <property type="entry name" value="AAA_lid_14"/>
    <property type="match status" value="1"/>
</dbReference>
<dbReference type="SUPFAM" id="SSF46689">
    <property type="entry name" value="Homeodomain-like"/>
    <property type="match status" value="1"/>
</dbReference>
<evidence type="ECO:0000256" key="4">
    <source>
        <dbReference type="ARBA" id="ARBA00023125"/>
    </source>
</evidence>
<dbReference type="InterPro" id="IPR025943">
    <property type="entry name" value="Sigma_54_int_dom_ATP-bd_2"/>
</dbReference>